<dbReference type="EMBL" id="CP060705">
    <property type="protein sequence ID" value="QPH95740.1"/>
    <property type="molecule type" value="Genomic_DNA"/>
</dbReference>
<dbReference type="AlphaFoldDB" id="A0A7S9RPU0"/>
<dbReference type="Proteomes" id="UP000594707">
    <property type="component" value="Chromosome"/>
</dbReference>
<gene>
    <name evidence="1" type="ORF">CVT08_00140</name>
</gene>
<name>A0A7S9RPU0_9BACT</name>
<sequence>MNKQILAYIANLKIEDVPWSRLTTTYGRASRFPEIFKQLSAAIGKKDLTQSLTTSKSNSGQNTANPANNNEAKFNAKAACDVLDKIFKEIEHQSTFWHATPFALVFLARIFMRAKLVADNGDKDEVAELIVSRLGEFFAFMLMVCSDADKINHTTPLGSFADMLAEKYLWPQSDENDEELWEEHFYDDDLFYSFYFYSRAVLDATGVDFTQFKPIE</sequence>
<protein>
    <submittedName>
        <fullName evidence="1">Uncharacterized protein</fullName>
    </submittedName>
</protein>
<proteinExistence type="predicted"/>
<accession>A0A7S9RPU0</accession>
<reference evidence="1 2" key="1">
    <citation type="journal article" date="2018" name="Emerg. Microbes Infect.">
        <title>Genomic analysis of oral Campylobacter concisus strains identified a potential bacterial molecular marker associated with active Crohn's disease.</title>
        <authorList>
            <person name="Liu F."/>
            <person name="Ma R."/>
            <person name="Tay C.Y.A."/>
            <person name="Octavia S."/>
            <person name="Lan R."/>
            <person name="Chung H.K.L."/>
            <person name="Riordan S.M."/>
            <person name="Grimm M.C."/>
            <person name="Leong R.W."/>
            <person name="Tanaka M.M."/>
            <person name="Connor S."/>
            <person name="Zhang L."/>
        </authorList>
    </citation>
    <scope>NUCLEOTIDE SEQUENCE [LARGE SCALE GENOMIC DNA]</scope>
    <source>
        <strain evidence="1 2">P13UCO-S1</strain>
    </source>
</reference>
<evidence type="ECO:0000313" key="2">
    <source>
        <dbReference type="Proteomes" id="UP000594707"/>
    </source>
</evidence>
<organism evidence="1 2">
    <name type="scientific">Campylobacter concisus</name>
    <dbReference type="NCBI Taxonomy" id="199"/>
    <lineage>
        <taxon>Bacteria</taxon>
        <taxon>Pseudomonadati</taxon>
        <taxon>Campylobacterota</taxon>
        <taxon>Epsilonproteobacteria</taxon>
        <taxon>Campylobacterales</taxon>
        <taxon>Campylobacteraceae</taxon>
        <taxon>Campylobacter</taxon>
    </lineage>
</organism>
<dbReference type="RefSeq" id="WP_107856361.1">
    <property type="nucleotide sequence ID" value="NZ_CABPTT010000001.1"/>
</dbReference>
<evidence type="ECO:0000313" key="1">
    <source>
        <dbReference type="EMBL" id="QPH95740.1"/>
    </source>
</evidence>